<evidence type="ECO:0000313" key="4">
    <source>
        <dbReference type="Proteomes" id="UP001595478"/>
    </source>
</evidence>
<organism evidence="3 4">
    <name type="scientific">Agaribacter flavus</name>
    <dbReference type="NCBI Taxonomy" id="1902781"/>
    <lineage>
        <taxon>Bacteria</taxon>
        <taxon>Pseudomonadati</taxon>
        <taxon>Pseudomonadota</taxon>
        <taxon>Gammaproteobacteria</taxon>
        <taxon>Alteromonadales</taxon>
        <taxon>Alteromonadaceae</taxon>
        <taxon>Agaribacter</taxon>
    </lineage>
</organism>
<evidence type="ECO:0000313" key="3">
    <source>
        <dbReference type="EMBL" id="MFC3122394.1"/>
    </source>
</evidence>
<evidence type="ECO:0000256" key="1">
    <source>
        <dbReference type="SAM" id="MobiDB-lite"/>
    </source>
</evidence>
<keyword evidence="4" id="KW-1185">Reference proteome</keyword>
<dbReference type="Proteomes" id="UP001595478">
    <property type="component" value="Unassembled WGS sequence"/>
</dbReference>
<name>A0ABV7FSR2_9ALTE</name>
<dbReference type="EMBL" id="JBHRSW010000021">
    <property type="protein sequence ID" value="MFC3122394.1"/>
    <property type="molecule type" value="Genomic_DNA"/>
</dbReference>
<dbReference type="Pfam" id="PF12048">
    <property type="entry name" value="DUF3530"/>
    <property type="match status" value="1"/>
</dbReference>
<dbReference type="InterPro" id="IPR022529">
    <property type="entry name" value="DUF3530"/>
</dbReference>
<feature type="chain" id="PRO_5046673233" evidence="2">
    <location>
        <begin position="28"/>
        <end position="304"/>
    </location>
</feature>
<dbReference type="RefSeq" id="WP_376920522.1">
    <property type="nucleotide sequence ID" value="NZ_JBHRSW010000021.1"/>
</dbReference>
<feature type="region of interest" description="Disordered" evidence="1">
    <location>
        <begin position="33"/>
        <end position="54"/>
    </location>
</feature>
<keyword evidence="2" id="KW-0732">Signal</keyword>
<evidence type="ECO:0000256" key="2">
    <source>
        <dbReference type="SAM" id="SignalP"/>
    </source>
</evidence>
<dbReference type="Gene3D" id="3.40.50.1820">
    <property type="entry name" value="alpha/beta hydrolase"/>
    <property type="match status" value="1"/>
</dbReference>
<dbReference type="SUPFAM" id="SSF53474">
    <property type="entry name" value="alpha/beta-Hydrolases"/>
    <property type="match status" value="1"/>
</dbReference>
<feature type="signal peptide" evidence="2">
    <location>
        <begin position="1"/>
        <end position="27"/>
    </location>
</feature>
<proteinExistence type="predicted"/>
<comment type="caution">
    <text evidence="3">The sequence shown here is derived from an EMBL/GenBank/DDBJ whole genome shotgun (WGS) entry which is preliminary data.</text>
</comment>
<sequence>MFGAVRQFTLFCVLIVLTYSFLHLAHAQSNTQNDSVATVEKEADDSQLTPEDTTNVETNNAYELAIYQDIKHQLHADEYKEFTYQNKPHAYLDLPSNLAVRRGTILLIPDTFGGTLNTHYMIDIAAHLRENGWQVVLAFLPQSAFGRDQEISSTDFTSGNSFTEEHAKACATASVSYLTAILDDLSDKSNRTILTAHGLSAYCLLKGNPSNFSSLILLSPHVPNRVLNKQIPELVATSPLPILDLISQWDSIWAMDTQAERKIMATRQIKTHYRQRAIVGISLTSLQSNYLSKEIYGWLSYLGY</sequence>
<accession>A0ABV7FSR2</accession>
<protein>
    <submittedName>
        <fullName evidence="3">DUF3530 family protein</fullName>
    </submittedName>
</protein>
<dbReference type="InterPro" id="IPR029058">
    <property type="entry name" value="AB_hydrolase_fold"/>
</dbReference>
<reference evidence="4" key="1">
    <citation type="journal article" date="2019" name="Int. J. Syst. Evol. Microbiol.">
        <title>The Global Catalogue of Microorganisms (GCM) 10K type strain sequencing project: providing services to taxonomists for standard genome sequencing and annotation.</title>
        <authorList>
            <consortium name="The Broad Institute Genomics Platform"/>
            <consortium name="The Broad Institute Genome Sequencing Center for Infectious Disease"/>
            <person name="Wu L."/>
            <person name="Ma J."/>
        </authorList>
    </citation>
    <scope>NUCLEOTIDE SEQUENCE [LARGE SCALE GENOMIC DNA]</scope>
    <source>
        <strain evidence="4">KCTC 52473</strain>
    </source>
</reference>
<gene>
    <name evidence="3" type="ORF">ACFOHL_12255</name>
</gene>